<evidence type="ECO:0000313" key="6">
    <source>
        <dbReference type="EMBL" id="ELY87310.1"/>
    </source>
</evidence>
<dbReference type="SUPFAM" id="SSF56349">
    <property type="entry name" value="DNA breaking-rejoining enzymes"/>
    <property type="match status" value="1"/>
</dbReference>
<name>L9ZLA1_9EURY</name>
<evidence type="ECO:0000259" key="5">
    <source>
        <dbReference type="PROSITE" id="PS51900"/>
    </source>
</evidence>
<protein>
    <submittedName>
        <fullName evidence="6">Site-specific recombinase XerD</fullName>
    </submittedName>
</protein>
<gene>
    <name evidence="6" type="ORF">C483_18503</name>
</gene>
<sequence>MVWGAVLVASNARWDGVGDAGSDSESDTGTDTDTTTDTNTSTNVTITDAIDTYLQRKAVGDPDGPGAGAYAANAESILHRFADWIDREFDLTSLFALESTHARAYAADLREQTDRGTYTASSAHTYYAVVRAFLSWCVRGGILETNPAATDPAEAALPSASAGTDEDQDADTDTDTTAWNLEQRRRLETYVRDRALTAADATPAQRRTRLREYAMVALLAHSSVRGAELFRVPEDDRRTGATWDDVDFYTGTIRVLGKSQRLEDVSLLAPARTPLRRYRVVLDPPSNDWPLFPTRHAPSIARRVREALADRGYDDAEIEALFDEATATELAREHVIAPPAITTEGARSVLKRLCEDAGLEVGGEYLTPSGVRAETGDDSDDTSTSRQRVRREATRSRPTLRTPNGERSIAVPVDEPLEINVLSHSTRSSGQNDSE</sequence>
<organism evidence="6 7">
    <name type="scientific">Natrialba hulunbeirensis JCM 10989</name>
    <dbReference type="NCBI Taxonomy" id="1227493"/>
    <lineage>
        <taxon>Archaea</taxon>
        <taxon>Methanobacteriati</taxon>
        <taxon>Methanobacteriota</taxon>
        <taxon>Stenosarchaea group</taxon>
        <taxon>Halobacteria</taxon>
        <taxon>Halobacteriales</taxon>
        <taxon>Natrialbaceae</taxon>
        <taxon>Natrialba</taxon>
    </lineage>
</organism>
<dbReference type="GO" id="GO:0003677">
    <property type="term" value="F:DNA binding"/>
    <property type="evidence" value="ECO:0007669"/>
    <property type="project" value="UniProtKB-UniRule"/>
</dbReference>
<evidence type="ECO:0000256" key="4">
    <source>
        <dbReference type="SAM" id="MobiDB-lite"/>
    </source>
</evidence>
<reference evidence="6 7" key="1">
    <citation type="journal article" date="2014" name="PLoS Genet.">
        <title>Phylogenetically driven sequencing of extremely halophilic archaea reveals strategies for static and dynamic osmo-response.</title>
        <authorList>
            <person name="Becker E.A."/>
            <person name="Seitzer P.M."/>
            <person name="Tritt A."/>
            <person name="Larsen D."/>
            <person name="Krusor M."/>
            <person name="Yao A.I."/>
            <person name="Wu D."/>
            <person name="Madern D."/>
            <person name="Eisen J.A."/>
            <person name="Darling A.E."/>
            <person name="Facciotti M.T."/>
        </authorList>
    </citation>
    <scope>NUCLEOTIDE SEQUENCE [LARGE SCALE GENOMIC DNA]</scope>
    <source>
        <strain evidence="6 7">JCM 10989</strain>
    </source>
</reference>
<feature type="compositionally biased region" description="Low complexity" evidence="4">
    <location>
        <begin position="31"/>
        <end position="40"/>
    </location>
</feature>
<feature type="region of interest" description="Disordered" evidence="4">
    <location>
        <begin position="363"/>
        <end position="415"/>
    </location>
</feature>
<proteinExistence type="predicted"/>
<evidence type="ECO:0000256" key="1">
    <source>
        <dbReference type="ARBA" id="ARBA00023125"/>
    </source>
</evidence>
<keyword evidence="7" id="KW-1185">Reference proteome</keyword>
<evidence type="ECO:0000256" key="3">
    <source>
        <dbReference type="PROSITE-ProRule" id="PRU01248"/>
    </source>
</evidence>
<evidence type="ECO:0000313" key="7">
    <source>
        <dbReference type="Proteomes" id="UP000011519"/>
    </source>
</evidence>
<feature type="compositionally biased region" description="Acidic residues" evidence="4">
    <location>
        <begin position="164"/>
        <end position="174"/>
    </location>
</feature>
<accession>L9ZLA1</accession>
<dbReference type="Gene3D" id="1.10.150.130">
    <property type="match status" value="1"/>
</dbReference>
<dbReference type="GO" id="GO:0006310">
    <property type="term" value="P:DNA recombination"/>
    <property type="evidence" value="ECO:0007669"/>
    <property type="project" value="UniProtKB-KW"/>
</dbReference>
<dbReference type="InterPro" id="IPR044068">
    <property type="entry name" value="CB"/>
</dbReference>
<dbReference type="AlphaFoldDB" id="L9ZLA1"/>
<dbReference type="PROSITE" id="PS51900">
    <property type="entry name" value="CB"/>
    <property type="match status" value="1"/>
</dbReference>
<dbReference type="Proteomes" id="UP000011519">
    <property type="component" value="Unassembled WGS sequence"/>
</dbReference>
<dbReference type="GO" id="GO:0015074">
    <property type="term" value="P:DNA integration"/>
    <property type="evidence" value="ECO:0007669"/>
    <property type="project" value="InterPro"/>
</dbReference>
<evidence type="ECO:0000256" key="2">
    <source>
        <dbReference type="ARBA" id="ARBA00023172"/>
    </source>
</evidence>
<feature type="region of interest" description="Disordered" evidence="4">
    <location>
        <begin position="17"/>
        <end position="40"/>
    </location>
</feature>
<dbReference type="PATRIC" id="fig|1227493.4.peg.3723"/>
<dbReference type="EMBL" id="AOIM01000042">
    <property type="protein sequence ID" value="ELY87310.1"/>
    <property type="molecule type" value="Genomic_DNA"/>
</dbReference>
<keyword evidence="1 3" id="KW-0238">DNA-binding</keyword>
<dbReference type="Gene3D" id="1.10.443.10">
    <property type="entry name" value="Intergrase catalytic core"/>
    <property type="match status" value="1"/>
</dbReference>
<dbReference type="InterPro" id="IPR011010">
    <property type="entry name" value="DNA_brk_join_enz"/>
</dbReference>
<feature type="region of interest" description="Disordered" evidence="4">
    <location>
        <begin position="149"/>
        <end position="174"/>
    </location>
</feature>
<dbReference type="InterPro" id="IPR013762">
    <property type="entry name" value="Integrase-like_cat_sf"/>
</dbReference>
<feature type="domain" description="Core-binding (CB)" evidence="5">
    <location>
        <begin position="44"/>
        <end position="138"/>
    </location>
</feature>
<keyword evidence="2" id="KW-0233">DNA recombination</keyword>
<comment type="caution">
    <text evidence="6">The sequence shown here is derived from an EMBL/GenBank/DDBJ whole genome shotgun (WGS) entry which is preliminary data.</text>
</comment>
<dbReference type="InterPro" id="IPR010998">
    <property type="entry name" value="Integrase_recombinase_N"/>
</dbReference>